<feature type="signal peptide" evidence="2">
    <location>
        <begin position="1"/>
        <end position="23"/>
    </location>
</feature>
<feature type="compositionally biased region" description="Basic and acidic residues" evidence="1">
    <location>
        <begin position="236"/>
        <end position="247"/>
    </location>
</feature>
<feature type="compositionally biased region" description="Basic and acidic residues" evidence="1">
    <location>
        <begin position="298"/>
        <end position="321"/>
    </location>
</feature>
<organism evidence="3 4">
    <name type="scientific">Meloidogyne graminicola</name>
    <dbReference type="NCBI Taxonomy" id="189291"/>
    <lineage>
        <taxon>Eukaryota</taxon>
        <taxon>Metazoa</taxon>
        <taxon>Ecdysozoa</taxon>
        <taxon>Nematoda</taxon>
        <taxon>Chromadorea</taxon>
        <taxon>Rhabditida</taxon>
        <taxon>Tylenchina</taxon>
        <taxon>Tylenchomorpha</taxon>
        <taxon>Tylenchoidea</taxon>
        <taxon>Meloidogynidae</taxon>
        <taxon>Meloidogyninae</taxon>
        <taxon>Meloidogyne</taxon>
    </lineage>
</organism>
<evidence type="ECO:0000313" key="4">
    <source>
        <dbReference type="Proteomes" id="UP000605970"/>
    </source>
</evidence>
<protein>
    <submittedName>
        <fullName evidence="3">Uncharacterized protein</fullName>
    </submittedName>
</protein>
<dbReference type="EMBL" id="JABEBT010000103">
    <property type="protein sequence ID" value="KAF7632392.1"/>
    <property type="molecule type" value="Genomic_DNA"/>
</dbReference>
<feature type="compositionally biased region" description="Basic and acidic residues" evidence="1">
    <location>
        <begin position="275"/>
        <end position="286"/>
    </location>
</feature>
<evidence type="ECO:0000256" key="2">
    <source>
        <dbReference type="SAM" id="SignalP"/>
    </source>
</evidence>
<keyword evidence="2" id="KW-0732">Signal</keyword>
<feature type="compositionally biased region" description="Acidic residues" evidence="1">
    <location>
        <begin position="287"/>
        <end position="297"/>
    </location>
</feature>
<reference evidence="3" key="1">
    <citation type="journal article" date="2020" name="Ecol. Evol.">
        <title>Genome structure and content of the rice root-knot nematode (Meloidogyne graminicola).</title>
        <authorList>
            <person name="Phan N.T."/>
            <person name="Danchin E.G.J."/>
            <person name="Klopp C."/>
            <person name="Perfus-Barbeoch L."/>
            <person name="Kozlowski D.K."/>
            <person name="Koutsovoulos G.D."/>
            <person name="Lopez-Roques C."/>
            <person name="Bouchez O."/>
            <person name="Zahm M."/>
            <person name="Besnard G."/>
            <person name="Bellafiore S."/>
        </authorList>
    </citation>
    <scope>NUCLEOTIDE SEQUENCE</scope>
    <source>
        <strain evidence="3">VN-18</strain>
    </source>
</reference>
<name>A0A8S9ZGG4_9BILA</name>
<feature type="region of interest" description="Disordered" evidence="1">
    <location>
        <begin position="234"/>
        <end position="370"/>
    </location>
</feature>
<feature type="compositionally biased region" description="Basic and acidic residues" evidence="1">
    <location>
        <begin position="254"/>
        <end position="266"/>
    </location>
</feature>
<sequence length="534" mass="63269">MKNNKITTILIILIIFLINSSNSEFQSLLIFTTRNEKEKGDENSPLSSDELEWHKINSFQSSINDFGKSFWKIYLLRGESEPLFKDIEIAIQYDDKTKVIVGNSQSQIIDKIFQSPFCWRKGKTEQLAFVMCNRKLEFPLDERGWKINEKIEIGENTELKRRKEEEIIIKKEKGKSIWIDLFKFTNVPMVVSATTTTIIKNIENDEEKEIIKEEEQFVEEQKVVKKQRKSKRYNKKINEENKGRKSNEINNKNENNEDEMKVKENENINEEEENKEEKEGKINKEEDEKEDDEEKEEELERVKDVEEGNDDELKKEGLNEEGKEEEDDDEEDDEEKELVEENDREDQEEEINEEKEEEEEEEEENIEKFNSLSITDKKRKCRYRLSCYVKKGIIIPEKNKEKEQKEEINDDYISKGKRTLGGKIKVDIEKKATLKNAAKLAVKKVRKQEEDGEILRKQYSHDGEQVLADFWAELERKNRCKYRRSCYSSGKLPKIKQSKILQWLSNIGGKSGIWNKEIKNSIEKEENVIEKKKN</sequence>
<evidence type="ECO:0000256" key="1">
    <source>
        <dbReference type="SAM" id="MobiDB-lite"/>
    </source>
</evidence>
<feature type="compositionally biased region" description="Acidic residues" evidence="1">
    <location>
        <begin position="322"/>
        <end position="365"/>
    </location>
</feature>
<dbReference type="OrthoDB" id="5898945at2759"/>
<dbReference type="Proteomes" id="UP000605970">
    <property type="component" value="Unassembled WGS sequence"/>
</dbReference>
<evidence type="ECO:0000313" key="3">
    <source>
        <dbReference type="EMBL" id="KAF7632392.1"/>
    </source>
</evidence>
<gene>
    <name evidence="3" type="ORF">Mgra_00008174</name>
</gene>
<keyword evidence="4" id="KW-1185">Reference proteome</keyword>
<comment type="caution">
    <text evidence="3">The sequence shown here is derived from an EMBL/GenBank/DDBJ whole genome shotgun (WGS) entry which is preliminary data.</text>
</comment>
<feature type="chain" id="PRO_5035781124" evidence="2">
    <location>
        <begin position="24"/>
        <end position="534"/>
    </location>
</feature>
<accession>A0A8S9ZGG4</accession>
<proteinExistence type="predicted"/>
<dbReference type="AlphaFoldDB" id="A0A8S9ZGG4"/>